<protein>
    <submittedName>
        <fullName evidence="5">Amino acid--tRNA ligase-related protein</fullName>
    </submittedName>
</protein>
<dbReference type="SUPFAM" id="SSF55681">
    <property type="entry name" value="Class II aaRS and biotin synthetases"/>
    <property type="match status" value="1"/>
</dbReference>
<name>A0ABV9QRU2_9FIRM</name>
<evidence type="ECO:0000313" key="6">
    <source>
        <dbReference type="Proteomes" id="UP001595916"/>
    </source>
</evidence>
<evidence type="ECO:0000259" key="4">
    <source>
        <dbReference type="Pfam" id="PF00152"/>
    </source>
</evidence>
<gene>
    <name evidence="5" type="ORF">ACFO4R_08985</name>
</gene>
<dbReference type="PANTHER" id="PTHR42918">
    <property type="entry name" value="LYSYL-TRNA SYNTHETASE"/>
    <property type="match status" value="1"/>
</dbReference>
<dbReference type="Pfam" id="PF00152">
    <property type="entry name" value="tRNA-synt_2"/>
    <property type="match status" value="1"/>
</dbReference>
<accession>A0ABV9QRU2</accession>
<dbReference type="PANTHER" id="PTHR42918:SF6">
    <property type="entry name" value="ELONGATION FACTOR P--(R)-BETA-LYSINE LIGASE"/>
    <property type="match status" value="1"/>
</dbReference>
<organism evidence="5 6">
    <name type="scientific">Filifactor villosus</name>
    <dbReference type="NCBI Taxonomy" id="29374"/>
    <lineage>
        <taxon>Bacteria</taxon>
        <taxon>Bacillati</taxon>
        <taxon>Bacillota</taxon>
        <taxon>Clostridia</taxon>
        <taxon>Peptostreptococcales</taxon>
        <taxon>Filifactoraceae</taxon>
        <taxon>Filifactor</taxon>
    </lineage>
</organism>
<keyword evidence="1 5" id="KW-0436">Ligase</keyword>
<sequence length="385" mass="44871">MHINMSFLEQEDLCEICKGVVQGRILSLNIGKNLCMGVVHINCGYSMFRFDREIYESKRVHRGDIISFLADMYEHDGKYGININTILDFISCKGTLPNKQFKGETENNRIVQCLFEPEKFEMIKRYSDVLKAMRIELYNNKFDEINTPVLFQKQSPSNAESFHVETVNGQTLYLKSIHEHLLKPYLLLGFERVFEIGAVFRNIGYSHEYDCEFHNLDMWLKGSTLNELIDLCLRMTRVASMAVGGKELMSEVYTFEQYVNEFGLVAANDKKVKEHIRSNGYGKIIIIKEPKRLKNFHIKETEDKEHNQEFHAYINGVSYAHGYCVKTDMISVDESLPNEKCQIFEEYAIYGIEEFGGVGIGMQKMMQGLYNIDDYHLLNLYRRKY</sequence>
<evidence type="ECO:0000256" key="3">
    <source>
        <dbReference type="ARBA" id="ARBA00022840"/>
    </source>
</evidence>
<comment type="caution">
    <text evidence="5">The sequence shown here is derived from an EMBL/GenBank/DDBJ whole genome shotgun (WGS) entry which is preliminary data.</text>
</comment>
<keyword evidence="3" id="KW-0067">ATP-binding</keyword>
<keyword evidence="6" id="KW-1185">Reference proteome</keyword>
<dbReference type="EMBL" id="JBHSHL010000039">
    <property type="protein sequence ID" value="MFC4805214.1"/>
    <property type="molecule type" value="Genomic_DNA"/>
</dbReference>
<dbReference type="Proteomes" id="UP001595916">
    <property type="component" value="Unassembled WGS sequence"/>
</dbReference>
<dbReference type="Gene3D" id="3.30.930.10">
    <property type="entry name" value="Bira Bifunctional Protein, Domain 2"/>
    <property type="match status" value="1"/>
</dbReference>
<feature type="domain" description="Aminoacyl-tRNA synthetase class II (D/K/N)" evidence="4">
    <location>
        <begin position="107"/>
        <end position="372"/>
    </location>
</feature>
<evidence type="ECO:0000256" key="1">
    <source>
        <dbReference type="ARBA" id="ARBA00022598"/>
    </source>
</evidence>
<dbReference type="InterPro" id="IPR004364">
    <property type="entry name" value="Aa-tRNA-synt_II"/>
</dbReference>
<dbReference type="GO" id="GO:0016874">
    <property type="term" value="F:ligase activity"/>
    <property type="evidence" value="ECO:0007669"/>
    <property type="project" value="UniProtKB-KW"/>
</dbReference>
<evidence type="ECO:0000313" key="5">
    <source>
        <dbReference type="EMBL" id="MFC4805214.1"/>
    </source>
</evidence>
<reference evidence="6" key="1">
    <citation type="journal article" date="2019" name="Int. J. Syst. Evol. Microbiol.">
        <title>The Global Catalogue of Microorganisms (GCM) 10K type strain sequencing project: providing services to taxonomists for standard genome sequencing and annotation.</title>
        <authorList>
            <consortium name="The Broad Institute Genomics Platform"/>
            <consortium name="The Broad Institute Genome Sequencing Center for Infectious Disease"/>
            <person name="Wu L."/>
            <person name="Ma J."/>
        </authorList>
    </citation>
    <scope>NUCLEOTIDE SEQUENCE [LARGE SCALE GENOMIC DNA]</scope>
    <source>
        <strain evidence="6">CCUG 46385</strain>
    </source>
</reference>
<dbReference type="InterPro" id="IPR045864">
    <property type="entry name" value="aa-tRNA-synth_II/BPL/LPL"/>
</dbReference>
<proteinExistence type="predicted"/>
<keyword evidence="2" id="KW-0547">Nucleotide-binding</keyword>
<evidence type="ECO:0000256" key="2">
    <source>
        <dbReference type="ARBA" id="ARBA00022741"/>
    </source>
</evidence>
<dbReference type="RefSeq" id="WP_379788759.1">
    <property type="nucleotide sequence ID" value="NZ_JBHSHL010000039.1"/>
</dbReference>